<evidence type="ECO:0008006" key="3">
    <source>
        <dbReference type="Google" id="ProtNLM"/>
    </source>
</evidence>
<dbReference type="HOGENOM" id="CLU_2508800_0_0_5"/>
<name>A3VEZ9_9RHOB</name>
<proteinExistence type="predicted"/>
<protein>
    <recommendedName>
        <fullName evidence="3">Lipoprotein</fullName>
    </recommendedName>
</protein>
<dbReference type="RefSeq" id="WP_008331293.1">
    <property type="nucleotide sequence ID" value="NZ_CH902578.1"/>
</dbReference>
<dbReference type="EMBL" id="AAMT01000006">
    <property type="protein sequence ID" value="EAQ12914.1"/>
    <property type="molecule type" value="Genomic_DNA"/>
</dbReference>
<dbReference type="PROSITE" id="PS51257">
    <property type="entry name" value="PROKAR_LIPOPROTEIN"/>
    <property type="match status" value="1"/>
</dbReference>
<organism evidence="1 2">
    <name type="scientific">Maritimibacter alkaliphilus HTCC2654</name>
    <dbReference type="NCBI Taxonomy" id="314271"/>
    <lineage>
        <taxon>Bacteria</taxon>
        <taxon>Pseudomonadati</taxon>
        <taxon>Pseudomonadota</taxon>
        <taxon>Alphaproteobacteria</taxon>
        <taxon>Rhodobacterales</taxon>
        <taxon>Roseobacteraceae</taxon>
        <taxon>Maritimibacter</taxon>
    </lineage>
</organism>
<sequence>MIRLAALAAFAVTLVGCTDSWTYEKTGRAVIHDGVPYDIYALKAEVTNTHGGLPKVTTAEVVRVGDKFLQCEPDCGKAVFRELVK</sequence>
<evidence type="ECO:0000313" key="1">
    <source>
        <dbReference type="EMBL" id="EAQ12914.1"/>
    </source>
</evidence>
<dbReference type="AlphaFoldDB" id="A3VEZ9"/>
<keyword evidence="2" id="KW-1185">Reference proteome</keyword>
<accession>A3VEZ9</accession>
<dbReference type="STRING" id="314271.RB2654_10468"/>
<dbReference type="Proteomes" id="UP000002931">
    <property type="component" value="Unassembled WGS sequence"/>
</dbReference>
<evidence type="ECO:0000313" key="2">
    <source>
        <dbReference type="Proteomes" id="UP000002931"/>
    </source>
</evidence>
<reference evidence="1 2" key="1">
    <citation type="journal article" date="2010" name="J. Bacteriol.">
        <title>Genome sequences of Pelagibaca bermudensis HTCC2601T and Maritimibacter alkaliphilus HTCC2654T, the type strains of two marine Roseobacter genera.</title>
        <authorList>
            <person name="Thrash J.C."/>
            <person name="Cho J.C."/>
            <person name="Ferriera S."/>
            <person name="Johnson J."/>
            <person name="Vergin K.L."/>
            <person name="Giovannoni S.J."/>
        </authorList>
    </citation>
    <scope>NUCLEOTIDE SEQUENCE [LARGE SCALE GENOMIC DNA]</scope>
    <source>
        <strain evidence="1 2">HTCC2654</strain>
    </source>
</reference>
<comment type="caution">
    <text evidence="1">The sequence shown here is derived from an EMBL/GenBank/DDBJ whole genome shotgun (WGS) entry which is preliminary data.</text>
</comment>
<gene>
    <name evidence="1" type="ORF">RB2654_10468</name>
</gene>